<organism evidence="2">
    <name type="scientific">Tanacetum cinerariifolium</name>
    <name type="common">Dalmatian daisy</name>
    <name type="synonym">Chrysanthemum cinerariifolium</name>
    <dbReference type="NCBI Taxonomy" id="118510"/>
    <lineage>
        <taxon>Eukaryota</taxon>
        <taxon>Viridiplantae</taxon>
        <taxon>Streptophyta</taxon>
        <taxon>Embryophyta</taxon>
        <taxon>Tracheophyta</taxon>
        <taxon>Spermatophyta</taxon>
        <taxon>Magnoliopsida</taxon>
        <taxon>eudicotyledons</taxon>
        <taxon>Gunneridae</taxon>
        <taxon>Pentapetalae</taxon>
        <taxon>asterids</taxon>
        <taxon>campanulids</taxon>
        <taxon>Asterales</taxon>
        <taxon>Asteraceae</taxon>
        <taxon>Asteroideae</taxon>
        <taxon>Anthemideae</taxon>
        <taxon>Anthemidinae</taxon>
        <taxon>Tanacetum</taxon>
    </lineage>
</organism>
<feature type="compositionally biased region" description="Low complexity" evidence="1">
    <location>
        <begin position="40"/>
        <end position="58"/>
    </location>
</feature>
<feature type="region of interest" description="Disordered" evidence="1">
    <location>
        <begin position="19"/>
        <end position="138"/>
    </location>
</feature>
<sequence length="153" mass="16212">HRAVRRLRRTPGLDHLLDRGQLLRDPGNGQRRPPVRRRAVAPVGAQQGRQAGAVVQPGLGQAHGRPDRGEPPGPAAGDHAVLQPGAGCAAGRSHGRHRADGPRHEAAGLDHHQVRRRRGGVPGFAIEPADLDHRGGGRDLCAAGRAVRELHPP</sequence>
<dbReference type="EMBL" id="BKCJ011542600">
    <property type="protein sequence ID" value="GFD40932.1"/>
    <property type="molecule type" value="Genomic_DNA"/>
</dbReference>
<feature type="non-terminal residue" evidence="2">
    <location>
        <position position="1"/>
    </location>
</feature>
<gene>
    <name evidence="2" type="ORF">Tci_912901</name>
</gene>
<evidence type="ECO:0000313" key="2">
    <source>
        <dbReference type="EMBL" id="GFD40932.1"/>
    </source>
</evidence>
<reference evidence="2" key="1">
    <citation type="journal article" date="2019" name="Sci. Rep.">
        <title>Draft genome of Tanacetum cinerariifolium, the natural source of mosquito coil.</title>
        <authorList>
            <person name="Yamashiro T."/>
            <person name="Shiraishi A."/>
            <person name="Satake H."/>
            <person name="Nakayama K."/>
        </authorList>
    </citation>
    <scope>NUCLEOTIDE SEQUENCE</scope>
</reference>
<name>A0A699VZG2_TANCI</name>
<feature type="compositionally biased region" description="Basic and acidic residues" evidence="1">
    <location>
        <begin position="98"/>
        <end position="112"/>
    </location>
</feature>
<dbReference type="AlphaFoldDB" id="A0A699VZG2"/>
<evidence type="ECO:0000256" key="1">
    <source>
        <dbReference type="SAM" id="MobiDB-lite"/>
    </source>
</evidence>
<comment type="caution">
    <text evidence="2">The sequence shown here is derived from an EMBL/GenBank/DDBJ whole genome shotgun (WGS) entry which is preliminary data.</text>
</comment>
<accession>A0A699VZG2</accession>
<proteinExistence type="predicted"/>
<protein>
    <submittedName>
        <fullName evidence="2">Uncharacterized protein</fullName>
    </submittedName>
</protein>
<feature type="non-terminal residue" evidence="2">
    <location>
        <position position="153"/>
    </location>
</feature>